<proteinExistence type="predicted"/>
<dbReference type="AlphaFoldDB" id="A0A2P9AN72"/>
<dbReference type="EMBL" id="FUIG01000037">
    <property type="protein sequence ID" value="SJM32606.1"/>
    <property type="molecule type" value="Genomic_DNA"/>
</dbReference>
<dbReference type="Proteomes" id="UP000245698">
    <property type="component" value="Unassembled WGS sequence"/>
</dbReference>
<protein>
    <submittedName>
        <fullName evidence="1">Uncharacterized protein</fullName>
    </submittedName>
</protein>
<evidence type="ECO:0000313" key="2">
    <source>
        <dbReference type="Proteomes" id="UP000245698"/>
    </source>
</evidence>
<name>A0A2P9AN72_9HYPH</name>
<sequence>MGAIHVMVSALFGIYPAASSAGSSARSARFITALTELSYAFGRDMAAGDPARSLRKFTGDGSLISVPFHAQGPISSGNLLASPAWLLSRRPRPL</sequence>
<reference evidence="2" key="1">
    <citation type="submission" date="2016-12" db="EMBL/GenBank/DDBJ databases">
        <authorList>
            <person name="Brunel B."/>
        </authorList>
    </citation>
    <scope>NUCLEOTIDE SEQUENCE [LARGE SCALE GENOMIC DNA]</scope>
</reference>
<evidence type="ECO:0000313" key="1">
    <source>
        <dbReference type="EMBL" id="SJM32606.1"/>
    </source>
</evidence>
<organism evidence="1 2">
    <name type="scientific">Mesorhizobium delmotii</name>
    <dbReference type="NCBI Taxonomy" id="1631247"/>
    <lineage>
        <taxon>Bacteria</taxon>
        <taxon>Pseudomonadati</taxon>
        <taxon>Pseudomonadota</taxon>
        <taxon>Alphaproteobacteria</taxon>
        <taxon>Hyphomicrobiales</taxon>
        <taxon>Phyllobacteriaceae</taxon>
        <taxon>Mesorhizobium</taxon>
    </lineage>
</organism>
<gene>
    <name evidence="1" type="ORF">BQ8482_30062</name>
</gene>
<accession>A0A2P9AN72</accession>
<keyword evidence="2" id="KW-1185">Reference proteome</keyword>